<dbReference type="OrthoDB" id="1448889at2"/>
<dbReference type="Gene3D" id="3.40.50.300">
    <property type="entry name" value="P-loop containing nucleotide triphosphate hydrolases"/>
    <property type="match status" value="1"/>
</dbReference>
<dbReference type="SUPFAM" id="SSF52540">
    <property type="entry name" value="P-loop containing nucleoside triphosphate hydrolases"/>
    <property type="match status" value="1"/>
</dbReference>
<evidence type="ECO:0000256" key="1">
    <source>
        <dbReference type="SAM" id="Phobius"/>
    </source>
</evidence>
<evidence type="ECO:0000313" key="3">
    <source>
        <dbReference type="Proteomes" id="UP000276282"/>
    </source>
</evidence>
<dbReference type="RefSeq" id="WP_121345864.1">
    <property type="nucleotide sequence ID" value="NZ_RBLG01000002.1"/>
</dbReference>
<gene>
    <name evidence="2" type="ORF">BC962_2046</name>
</gene>
<dbReference type="EMBL" id="RBLG01000002">
    <property type="protein sequence ID" value="RKS53790.1"/>
    <property type="molecule type" value="Genomic_DNA"/>
</dbReference>
<keyword evidence="1" id="KW-1133">Transmembrane helix</keyword>
<accession>A0A495PVI1</accession>
<sequence length="213" mass="24466">MNLPLFIPIIWGVALGAATILGLGIGSYAFFSKSEDPEKNKLGILGMQGAGKTRFLSYLRNIPFVDKETEIQTYSPFTYKSHGKVIQIDSGEDIGGGNLYRDEYDRIIKKSNVIFYFFDISKYLNDPIQEGISYRRASNSRIEHINSIDKFSKKNILIVGTHFDLCKNNQKEVRSEFLKLNENKSYYSILKQIELIDLTHNDQLKNFTKKVFK</sequence>
<dbReference type="AlphaFoldDB" id="A0A495PVI1"/>
<name>A0A495PVI1_9FLAO</name>
<reference evidence="2 3" key="1">
    <citation type="submission" date="2018-10" db="EMBL/GenBank/DDBJ databases">
        <title>Genomic Encyclopedia of Archaeal and Bacterial Type Strains, Phase II (KMG-II): from individual species to whole genera.</title>
        <authorList>
            <person name="Goeker M."/>
        </authorList>
    </citation>
    <scope>NUCLEOTIDE SEQUENCE [LARGE SCALE GENOMIC DNA]</scope>
    <source>
        <strain evidence="2 3">DSM 19839</strain>
    </source>
</reference>
<keyword evidence="1" id="KW-0812">Transmembrane</keyword>
<proteinExistence type="predicted"/>
<keyword evidence="3" id="KW-1185">Reference proteome</keyword>
<dbReference type="Proteomes" id="UP000276282">
    <property type="component" value="Unassembled WGS sequence"/>
</dbReference>
<protein>
    <recommendedName>
        <fullName evidence="4">G domain-containing protein</fullName>
    </recommendedName>
</protein>
<keyword evidence="1" id="KW-0472">Membrane</keyword>
<organism evidence="2 3">
    <name type="scientific">Gillisia mitskevichiae</name>
    <dbReference type="NCBI Taxonomy" id="270921"/>
    <lineage>
        <taxon>Bacteria</taxon>
        <taxon>Pseudomonadati</taxon>
        <taxon>Bacteroidota</taxon>
        <taxon>Flavobacteriia</taxon>
        <taxon>Flavobacteriales</taxon>
        <taxon>Flavobacteriaceae</taxon>
        <taxon>Gillisia</taxon>
    </lineage>
</organism>
<comment type="caution">
    <text evidence="2">The sequence shown here is derived from an EMBL/GenBank/DDBJ whole genome shotgun (WGS) entry which is preliminary data.</text>
</comment>
<dbReference type="CDD" id="cd00882">
    <property type="entry name" value="Ras_like_GTPase"/>
    <property type="match status" value="1"/>
</dbReference>
<dbReference type="InterPro" id="IPR027417">
    <property type="entry name" value="P-loop_NTPase"/>
</dbReference>
<evidence type="ECO:0000313" key="2">
    <source>
        <dbReference type="EMBL" id="RKS53790.1"/>
    </source>
</evidence>
<evidence type="ECO:0008006" key="4">
    <source>
        <dbReference type="Google" id="ProtNLM"/>
    </source>
</evidence>
<feature type="transmembrane region" description="Helical" evidence="1">
    <location>
        <begin position="6"/>
        <end position="31"/>
    </location>
</feature>